<dbReference type="InterPro" id="IPR013762">
    <property type="entry name" value="Integrase-like_cat_sf"/>
</dbReference>
<dbReference type="GO" id="GO:0006310">
    <property type="term" value="P:DNA recombination"/>
    <property type="evidence" value="ECO:0007669"/>
    <property type="project" value="UniProtKB-KW"/>
</dbReference>
<dbReference type="CDD" id="cd01185">
    <property type="entry name" value="INTN1_C_like"/>
    <property type="match status" value="1"/>
</dbReference>
<gene>
    <name evidence="5" type="ORF">EHT87_14130</name>
</gene>
<dbReference type="GO" id="GO:0015074">
    <property type="term" value="P:DNA integration"/>
    <property type="evidence" value="ECO:0007669"/>
    <property type="project" value="InterPro"/>
</dbReference>
<evidence type="ECO:0000256" key="1">
    <source>
        <dbReference type="ARBA" id="ARBA00008857"/>
    </source>
</evidence>
<evidence type="ECO:0000313" key="6">
    <source>
        <dbReference type="Proteomes" id="UP000274271"/>
    </source>
</evidence>
<accession>A0A3P1CJP3</accession>
<dbReference type="PANTHER" id="PTHR30349">
    <property type="entry name" value="PHAGE INTEGRASE-RELATED"/>
    <property type="match status" value="1"/>
</dbReference>
<dbReference type="EMBL" id="RQJP01000003">
    <property type="protein sequence ID" value="RRB13410.1"/>
    <property type="molecule type" value="Genomic_DNA"/>
</dbReference>
<dbReference type="InterPro" id="IPR011010">
    <property type="entry name" value="DNA_brk_join_enz"/>
</dbReference>
<dbReference type="Gene3D" id="1.10.443.10">
    <property type="entry name" value="Intergrase catalytic core"/>
    <property type="match status" value="1"/>
</dbReference>
<evidence type="ECO:0000259" key="4">
    <source>
        <dbReference type="PROSITE" id="PS51898"/>
    </source>
</evidence>
<dbReference type="PROSITE" id="PS51898">
    <property type="entry name" value="TYR_RECOMBINASE"/>
    <property type="match status" value="1"/>
</dbReference>
<keyword evidence="2" id="KW-0238">DNA-binding</keyword>
<keyword evidence="6" id="KW-1185">Reference proteome</keyword>
<reference evidence="5 6" key="1">
    <citation type="submission" date="2018-11" db="EMBL/GenBank/DDBJ databases">
        <authorList>
            <person name="Zhou Z."/>
            <person name="Wang G."/>
        </authorList>
    </citation>
    <scope>NUCLEOTIDE SEQUENCE [LARGE SCALE GENOMIC DNA]</scope>
    <source>
        <strain evidence="5 6">KCTC42998</strain>
    </source>
</reference>
<dbReference type="InterPro" id="IPR010998">
    <property type="entry name" value="Integrase_recombinase_N"/>
</dbReference>
<dbReference type="Proteomes" id="UP000274271">
    <property type="component" value="Unassembled WGS sequence"/>
</dbReference>
<dbReference type="OrthoDB" id="1098628at2"/>
<dbReference type="InterPro" id="IPR025269">
    <property type="entry name" value="SAM-like_dom"/>
</dbReference>
<dbReference type="SUPFAM" id="SSF56349">
    <property type="entry name" value="DNA breaking-rejoining enzymes"/>
    <property type="match status" value="1"/>
</dbReference>
<proteinExistence type="inferred from homology"/>
<dbReference type="InterPro" id="IPR002104">
    <property type="entry name" value="Integrase_catalytic"/>
</dbReference>
<dbReference type="PANTHER" id="PTHR30349:SF64">
    <property type="entry name" value="PROPHAGE INTEGRASE INTD-RELATED"/>
    <property type="match status" value="1"/>
</dbReference>
<name>A0A3P1CJP3_9BACT</name>
<evidence type="ECO:0000313" key="5">
    <source>
        <dbReference type="EMBL" id="RRB13410.1"/>
    </source>
</evidence>
<dbReference type="RefSeq" id="WP_124907309.1">
    <property type="nucleotide sequence ID" value="NZ_RQJP01000003.1"/>
</dbReference>
<evidence type="ECO:0000256" key="2">
    <source>
        <dbReference type="ARBA" id="ARBA00023125"/>
    </source>
</evidence>
<organism evidence="5 6">
    <name type="scientific">Larkinella knui</name>
    <dbReference type="NCBI Taxonomy" id="2025310"/>
    <lineage>
        <taxon>Bacteria</taxon>
        <taxon>Pseudomonadati</taxon>
        <taxon>Bacteroidota</taxon>
        <taxon>Cytophagia</taxon>
        <taxon>Cytophagales</taxon>
        <taxon>Spirosomataceae</taxon>
        <taxon>Larkinella</taxon>
    </lineage>
</organism>
<feature type="domain" description="Tyr recombinase" evidence="4">
    <location>
        <begin position="228"/>
        <end position="425"/>
    </location>
</feature>
<comment type="similarity">
    <text evidence="1">Belongs to the 'phage' integrase family.</text>
</comment>
<evidence type="ECO:0000256" key="3">
    <source>
        <dbReference type="ARBA" id="ARBA00023172"/>
    </source>
</evidence>
<dbReference type="InterPro" id="IPR050090">
    <property type="entry name" value="Tyrosine_recombinase_XerCD"/>
</dbReference>
<sequence>MEITRYIRRDRMDQEGFCQIHFRVCWNQRKIRFSSGQVVKPDDTIELTESIKDPTTGKKKDRKKLQTKNRKVNRILDTYSDCLHDFFDAFVGIPTEAQVQAEIERIRIDELNLAPKPAPVEEPDPEPEPVRTTTLYEFWPRFAIDHKGLKSDGYLRAFKPVLDHLMKFAPDADFKDITLPFALKFVQYMQATGVTDESAFNPLKKIRCVMKYARKCGIQVPNDFEDFPSYRPLNQREALKWTEIVQLQNVQLPPGLERQRDVFLFQCYCGLRWGDLEHVRPSNLKELMNDDEEITQVLRIVQEKGRKSNLLPMSERALAILNKYDGHLPLIAQQNYNEAIKDFSRRAGLNRKFVKVVYRSGQRFDEEYELWEKLSSHSGRHTFAMLMLELKVDITDVADLMGHGSISTTMIYRTIRGEDKVRVVKNAWDKLPKVDPKLDPDK</sequence>
<protein>
    <recommendedName>
        <fullName evidence="4">Tyr recombinase domain-containing protein</fullName>
    </recommendedName>
</protein>
<comment type="caution">
    <text evidence="5">The sequence shown here is derived from an EMBL/GenBank/DDBJ whole genome shotgun (WGS) entry which is preliminary data.</text>
</comment>
<keyword evidence="3" id="KW-0233">DNA recombination</keyword>
<dbReference type="AlphaFoldDB" id="A0A3P1CJP3"/>
<dbReference type="GO" id="GO:0003677">
    <property type="term" value="F:DNA binding"/>
    <property type="evidence" value="ECO:0007669"/>
    <property type="project" value="UniProtKB-KW"/>
</dbReference>
<dbReference type="Gene3D" id="1.10.150.130">
    <property type="match status" value="1"/>
</dbReference>
<dbReference type="Pfam" id="PF13102">
    <property type="entry name" value="Phage_int_SAM_5"/>
    <property type="match status" value="1"/>
</dbReference>
<dbReference type="Pfam" id="PF00589">
    <property type="entry name" value="Phage_integrase"/>
    <property type="match status" value="1"/>
</dbReference>